<sequence>MKRTIQKAIPLFAGLSLFALSAISQETSSGTAEVIRIPMQPQYWEYDTAGAEFIMNRGVEAVRIKTGAPLFARGQQFSNGTIEYDIELGEGFPGICFRLSADRKNGENFYLRYFGSTSPEGRTTLQYAAMLDSMSLWDLTDEYQAGAKLNIPGWNHVKLVVSGKQMKAYVNDMDRPALIVPELEAGTTKGGIFFFGGRVTMANLVIRPGAVENLDPAPGYTSVYNDTRYLRSWLVSPATDFAYGKDVVPVLPYMGATTARADLPDSTLKWRPVKAEARGIVNLTRIYGRVVNNGRRLAWLKTTIYSDRPQERMLHLGFSDEIWMFVNGQTMYIDKNHFGSPAQKFPKGRCTIENAVIKLPLKQGKNEILIALANYFYGWGMIARLDDTEGIHLSADGQ</sequence>
<comment type="caution">
    <text evidence="2">The sequence shown here is derived from an EMBL/GenBank/DDBJ whole genome shotgun (WGS) entry which is preliminary data.</text>
</comment>
<gene>
    <name evidence="2" type="ORF">LX66_4370</name>
</gene>
<dbReference type="Proteomes" id="UP000316778">
    <property type="component" value="Unassembled WGS sequence"/>
</dbReference>
<dbReference type="AlphaFoldDB" id="A0A562SSB2"/>
<feature type="signal peptide" evidence="1">
    <location>
        <begin position="1"/>
        <end position="21"/>
    </location>
</feature>
<accession>A0A562SSB2</accession>
<feature type="chain" id="PRO_5021716276" description="3-keto-disaccharide hydrolase domain-containing protein" evidence="1">
    <location>
        <begin position="22"/>
        <end position="398"/>
    </location>
</feature>
<dbReference type="Gene3D" id="2.60.120.560">
    <property type="entry name" value="Exo-inulinase, domain 1"/>
    <property type="match status" value="1"/>
</dbReference>
<organism evidence="2 3">
    <name type="scientific">Chitinophaga japonensis</name>
    <name type="common">Flexibacter japonensis</name>
    <dbReference type="NCBI Taxonomy" id="104662"/>
    <lineage>
        <taxon>Bacteria</taxon>
        <taxon>Pseudomonadati</taxon>
        <taxon>Bacteroidota</taxon>
        <taxon>Chitinophagia</taxon>
        <taxon>Chitinophagales</taxon>
        <taxon>Chitinophagaceae</taxon>
        <taxon>Chitinophaga</taxon>
    </lineage>
</organism>
<protein>
    <recommendedName>
        <fullName evidence="4">3-keto-disaccharide hydrolase domain-containing protein</fullName>
    </recommendedName>
</protein>
<dbReference type="EMBL" id="VLLG01000005">
    <property type="protein sequence ID" value="TWI84008.1"/>
    <property type="molecule type" value="Genomic_DNA"/>
</dbReference>
<proteinExistence type="predicted"/>
<name>A0A562SSB2_CHIJA</name>
<reference evidence="2 3" key="1">
    <citation type="journal article" date="2013" name="Stand. Genomic Sci.">
        <title>Genomic Encyclopedia of Type Strains, Phase I: The one thousand microbial genomes (KMG-I) project.</title>
        <authorList>
            <person name="Kyrpides N.C."/>
            <person name="Woyke T."/>
            <person name="Eisen J.A."/>
            <person name="Garrity G."/>
            <person name="Lilburn T.G."/>
            <person name="Beck B.J."/>
            <person name="Whitman W.B."/>
            <person name="Hugenholtz P."/>
            <person name="Klenk H.P."/>
        </authorList>
    </citation>
    <scope>NUCLEOTIDE SEQUENCE [LARGE SCALE GENOMIC DNA]</scope>
    <source>
        <strain evidence="2 3">DSM 13484</strain>
    </source>
</reference>
<evidence type="ECO:0000313" key="2">
    <source>
        <dbReference type="EMBL" id="TWI84008.1"/>
    </source>
</evidence>
<dbReference type="RefSeq" id="WP_145717491.1">
    <property type="nucleotide sequence ID" value="NZ_BAAAFY010000002.1"/>
</dbReference>
<keyword evidence="3" id="KW-1185">Reference proteome</keyword>
<evidence type="ECO:0000256" key="1">
    <source>
        <dbReference type="SAM" id="SignalP"/>
    </source>
</evidence>
<keyword evidence="1" id="KW-0732">Signal</keyword>
<evidence type="ECO:0000313" key="3">
    <source>
        <dbReference type="Proteomes" id="UP000316778"/>
    </source>
</evidence>
<dbReference type="OrthoDB" id="2634655at2"/>
<evidence type="ECO:0008006" key="4">
    <source>
        <dbReference type="Google" id="ProtNLM"/>
    </source>
</evidence>